<dbReference type="AlphaFoldDB" id="A0A2T0RE73"/>
<dbReference type="EC" id="3.2.1.52" evidence="3"/>
<comment type="catalytic activity">
    <reaction evidence="1">
        <text>Hydrolysis of terminal non-reducing N-acetyl-D-hexosamine residues in N-acetyl-beta-D-hexosaminides.</text>
        <dbReference type="EC" id="3.2.1.52"/>
    </reaction>
</comment>
<keyword evidence="5" id="KW-0326">Glycosidase</keyword>
<dbReference type="SUPFAM" id="SSF51445">
    <property type="entry name" value="(Trans)glycosidases"/>
    <property type="match status" value="1"/>
</dbReference>
<comment type="caution">
    <text evidence="8">The sequence shown here is derived from an EMBL/GenBank/DDBJ whole genome shotgun (WGS) entry which is preliminary data.</text>
</comment>
<feature type="chain" id="PRO_5015504456" description="beta-N-acetylhexosaminidase" evidence="6">
    <location>
        <begin position="22"/>
        <end position="574"/>
    </location>
</feature>
<evidence type="ECO:0000256" key="1">
    <source>
        <dbReference type="ARBA" id="ARBA00001231"/>
    </source>
</evidence>
<dbReference type="EMBL" id="PVZG01000032">
    <property type="protein sequence ID" value="PRY19496.1"/>
    <property type="molecule type" value="Genomic_DNA"/>
</dbReference>
<feature type="signal peptide" evidence="6">
    <location>
        <begin position="1"/>
        <end position="21"/>
    </location>
</feature>
<proteinExistence type="inferred from homology"/>
<dbReference type="InterPro" id="IPR017853">
    <property type="entry name" value="GH"/>
</dbReference>
<dbReference type="RefSeq" id="WP_106131057.1">
    <property type="nucleotide sequence ID" value="NZ_PVZG01000032.1"/>
</dbReference>
<dbReference type="InterPro" id="IPR050226">
    <property type="entry name" value="NagZ_Beta-hexosaminidase"/>
</dbReference>
<keyword evidence="4" id="KW-0378">Hydrolase</keyword>
<dbReference type="GO" id="GO:0005975">
    <property type="term" value="P:carbohydrate metabolic process"/>
    <property type="evidence" value="ECO:0007669"/>
    <property type="project" value="InterPro"/>
</dbReference>
<reference evidence="8 9" key="1">
    <citation type="submission" date="2018-03" db="EMBL/GenBank/DDBJ databases">
        <title>Genomic Encyclopedia of Archaeal and Bacterial Type Strains, Phase II (KMG-II): from individual species to whole genera.</title>
        <authorList>
            <person name="Goeker M."/>
        </authorList>
    </citation>
    <scope>NUCLEOTIDE SEQUENCE [LARGE SCALE GENOMIC DNA]</scope>
    <source>
        <strain evidence="8 9">DSM 45348</strain>
    </source>
</reference>
<evidence type="ECO:0000256" key="2">
    <source>
        <dbReference type="ARBA" id="ARBA00005336"/>
    </source>
</evidence>
<dbReference type="Pfam" id="PF00933">
    <property type="entry name" value="Glyco_hydro_3"/>
    <property type="match status" value="1"/>
</dbReference>
<dbReference type="Gene3D" id="3.20.20.300">
    <property type="entry name" value="Glycoside hydrolase, family 3, N-terminal domain"/>
    <property type="match status" value="1"/>
</dbReference>
<feature type="domain" description="Glycoside hydrolase family 3 N-terminal" evidence="7">
    <location>
        <begin position="106"/>
        <end position="414"/>
    </location>
</feature>
<sequence>MARVNRAFRVALAVPMGLVLAACGSDAPTRPEATARVAPTVVAPSPPPAAPPVGDPVARAREVARAMSDEDLAGQVLMPYAYGAAADQVDAAAAAGNQRLAGVNTPAELVTKFRLGGLILVGFAPDDPTGATNPATNVDSPQQVRALTDGLQAAAGRLPGGAPLLVGTDQEFGVVTRIRTGATQLPSAMAFGAAGKPALTEAAWHAAGRELAAMGVNVDFAPVADTLGAAGSSVIGSRSYGSDPAANGRQVRAAVRGLQAAGVSAALKHFPGHGHTTGDSHNGLPVVKGDWEKQDRPPFDAGIDAGAGLVMSGHLDVQALDKGVAATFSRKVMTDVLRGRMKFAGVAVTDAMNMAPAMKWPAGEAAVRALNAGNDLLLMPPDIAGARDGIVAGLRGGSLKRARLVEAATRVLTLRFRKAGKAQPPLTAVDSADHHAAVAAADAASITILKGSCSGPLVTGPVTVTASGDRDTARTVLVEALQQAGVPVQAAGGTVVHLVGYGDKRTDLSPGAAVTVAMDTPQLLGAARSPTLVATYSSSKLSLTALAAVIAGKAKAPGRSPVAVPGLPRTACKA</sequence>
<evidence type="ECO:0000259" key="7">
    <source>
        <dbReference type="Pfam" id="PF00933"/>
    </source>
</evidence>
<evidence type="ECO:0000256" key="5">
    <source>
        <dbReference type="ARBA" id="ARBA00023295"/>
    </source>
</evidence>
<dbReference type="PANTHER" id="PTHR30480">
    <property type="entry name" value="BETA-HEXOSAMINIDASE-RELATED"/>
    <property type="match status" value="1"/>
</dbReference>
<dbReference type="PANTHER" id="PTHR30480:SF13">
    <property type="entry name" value="BETA-HEXOSAMINIDASE"/>
    <property type="match status" value="1"/>
</dbReference>
<evidence type="ECO:0000256" key="4">
    <source>
        <dbReference type="ARBA" id="ARBA00022801"/>
    </source>
</evidence>
<dbReference type="GO" id="GO:0004563">
    <property type="term" value="F:beta-N-acetylhexosaminidase activity"/>
    <property type="evidence" value="ECO:0007669"/>
    <property type="project" value="UniProtKB-EC"/>
</dbReference>
<dbReference type="GO" id="GO:0009254">
    <property type="term" value="P:peptidoglycan turnover"/>
    <property type="evidence" value="ECO:0007669"/>
    <property type="project" value="TreeGrafter"/>
</dbReference>
<accession>A0A2T0RE73</accession>
<evidence type="ECO:0000256" key="3">
    <source>
        <dbReference type="ARBA" id="ARBA00012663"/>
    </source>
</evidence>
<evidence type="ECO:0000313" key="8">
    <source>
        <dbReference type="EMBL" id="PRY19496.1"/>
    </source>
</evidence>
<organism evidence="8 9">
    <name type="scientific">Pseudosporangium ferrugineum</name>
    <dbReference type="NCBI Taxonomy" id="439699"/>
    <lineage>
        <taxon>Bacteria</taxon>
        <taxon>Bacillati</taxon>
        <taxon>Actinomycetota</taxon>
        <taxon>Actinomycetes</taxon>
        <taxon>Micromonosporales</taxon>
        <taxon>Micromonosporaceae</taxon>
        <taxon>Pseudosporangium</taxon>
    </lineage>
</organism>
<evidence type="ECO:0000313" key="9">
    <source>
        <dbReference type="Proteomes" id="UP000239209"/>
    </source>
</evidence>
<dbReference type="OrthoDB" id="9805821at2"/>
<dbReference type="Proteomes" id="UP000239209">
    <property type="component" value="Unassembled WGS sequence"/>
</dbReference>
<gene>
    <name evidence="8" type="ORF">CLV70_13225</name>
</gene>
<dbReference type="PROSITE" id="PS51257">
    <property type="entry name" value="PROKAR_LIPOPROTEIN"/>
    <property type="match status" value="1"/>
</dbReference>
<protein>
    <recommendedName>
        <fullName evidence="3">beta-N-acetylhexosaminidase</fullName>
        <ecNumber evidence="3">3.2.1.52</ecNumber>
    </recommendedName>
</protein>
<comment type="similarity">
    <text evidence="2">Belongs to the glycosyl hydrolase 3 family.</text>
</comment>
<dbReference type="InterPro" id="IPR036962">
    <property type="entry name" value="Glyco_hydro_3_N_sf"/>
</dbReference>
<dbReference type="InterPro" id="IPR001764">
    <property type="entry name" value="Glyco_hydro_3_N"/>
</dbReference>
<name>A0A2T0RE73_9ACTN</name>
<evidence type="ECO:0000256" key="6">
    <source>
        <dbReference type="SAM" id="SignalP"/>
    </source>
</evidence>
<keyword evidence="9" id="KW-1185">Reference proteome</keyword>
<keyword evidence="6" id="KW-0732">Signal</keyword>